<keyword evidence="1" id="KW-0963">Cytoplasm</keyword>
<evidence type="ECO:0000256" key="7">
    <source>
        <dbReference type="ARBA" id="ARBA00022840"/>
    </source>
</evidence>
<accession>X1AZM5</accession>
<dbReference type="EMBL" id="BART01000762">
    <property type="protein sequence ID" value="GAG74597.1"/>
    <property type="molecule type" value="Genomic_DNA"/>
</dbReference>
<reference evidence="13" key="1">
    <citation type="journal article" date="2014" name="Front. Microbiol.">
        <title>High frequency of phylogenetically diverse reductive dehalogenase-homologous genes in deep subseafloor sedimentary metagenomes.</title>
        <authorList>
            <person name="Kawai M."/>
            <person name="Futagami T."/>
            <person name="Toyoda A."/>
            <person name="Takaki Y."/>
            <person name="Nishi S."/>
            <person name="Hori S."/>
            <person name="Arai W."/>
            <person name="Tsubouchi T."/>
            <person name="Morono Y."/>
            <person name="Uchiyama I."/>
            <person name="Ito T."/>
            <person name="Fujiyama A."/>
            <person name="Inagaki F."/>
            <person name="Takami H."/>
        </authorList>
    </citation>
    <scope>NUCLEOTIDE SEQUENCE</scope>
    <source>
        <strain evidence="13">Expedition CK06-06</strain>
    </source>
</reference>
<keyword evidence="8" id="KW-0810">Translation regulation</keyword>
<dbReference type="InterPro" id="IPR051309">
    <property type="entry name" value="ABCF_ATPase"/>
</dbReference>
<evidence type="ECO:0000256" key="4">
    <source>
        <dbReference type="ARBA" id="ARBA00022737"/>
    </source>
</evidence>
<dbReference type="PROSITE" id="PS00211">
    <property type="entry name" value="ABC_TRANSPORTER_1"/>
    <property type="match status" value="2"/>
</dbReference>
<comment type="caution">
    <text evidence="13">The sequence shown here is derived from an EMBL/GenBank/DDBJ whole genome shotgun (WGS) entry which is preliminary data.</text>
</comment>
<feature type="coiled-coil region" evidence="11">
    <location>
        <begin position="560"/>
        <end position="611"/>
    </location>
</feature>
<evidence type="ECO:0000256" key="5">
    <source>
        <dbReference type="ARBA" id="ARBA00022741"/>
    </source>
</evidence>
<feature type="domain" description="ABC transporter" evidence="12">
    <location>
        <begin position="1"/>
        <end position="250"/>
    </location>
</feature>
<dbReference type="PROSITE" id="PS50893">
    <property type="entry name" value="ABC_TRANSPORTER_2"/>
    <property type="match status" value="2"/>
</dbReference>
<dbReference type="GO" id="GO:0005524">
    <property type="term" value="F:ATP binding"/>
    <property type="evidence" value="ECO:0007669"/>
    <property type="project" value="UniProtKB-KW"/>
</dbReference>
<keyword evidence="4" id="KW-0677">Repeat</keyword>
<dbReference type="InterPro" id="IPR032524">
    <property type="entry name" value="ABC_tran_C"/>
</dbReference>
<keyword evidence="10" id="KW-0648">Protein biosynthesis</keyword>
<keyword evidence="9" id="KW-0694">RNA-binding</keyword>
<dbReference type="InterPro" id="IPR037118">
    <property type="entry name" value="Val-tRNA_synth_C_sf"/>
</dbReference>
<dbReference type="InterPro" id="IPR027417">
    <property type="entry name" value="P-loop_NTPase"/>
</dbReference>
<dbReference type="GO" id="GO:0006412">
    <property type="term" value="P:translation"/>
    <property type="evidence" value="ECO:0007669"/>
    <property type="project" value="UniProtKB-KW"/>
</dbReference>
<keyword evidence="7" id="KW-0067">ATP-binding</keyword>
<proteinExistence type="predicted"/>
<keyword evidence="5" id="KW-0547">Nucleotide-binding</keyword>
<keyword evidence="6" id="KW-0378">Hydrolase</keyword>
<dbReference type="Pfam" id="PF12848">
    <property type="entry name" value="ABC_tran_Xtn"/>
    <property type="match status" value="1"/>
</dbReference>
<dbReference type="GO" id="GO:0000049">
    <property type="term" value="F:tRNA binding"/>
    <property type="evidence" value="ECO:0007669"/>
    <property type="project" value="UniProtKB-KW"/>
</dbReference>
<dbReference type="SUPFAM" id="SSF52540">
    <property type="entry name" value="P-loop containing nucleoside triphosphate hydrolases"/>
    <property type="match status" value="2"/>
</dbReference>
<evidence type="ECO:0000259" key="12">
    <source>
        <dbReference type="PROSITE" id="PS50893"/>
    </source>
</evidence>
<evidence type="ECO:0000256" key="6">
    <source>
        <dbReference type="ARBA" id="ARBA00022801"/>
    </source>
</evidence>
<evidence type="ECO:0000256" key="10">
    <source>
        <dbReference type="ARBA" id="ARBA00022917"/>
    </source>
</evidence>
<dbReference type="InterPro" id="IPR003593">
    <property type="entry name" value="AAA+_ATPase"/>
</dbReference>
<dbReference type="Gene3D" id="3.40.50.300">
    <property type="entry name" value="P-loop containing nucleotide triphosphate hydrolases"/>
    <property type="match status" value="2"/>
</dbReference>
<keyword evidence="11" id="KW-0175">Coiled coil</keyword>
<dbReference type="SMART" id="SM00382">
    <property type="entry name" value="AAA"/>
    <property type="match status" value="2"/>
</dbReference>
<dbReference type="GO" id="GO:0019843">
    <property type="term" value="F:rRNA binding"/>
    <property type="evidence" value="ECO:0007669"/>
    <property type="project" value="UniProtKB-KW"/>
</dbReference>
<name>X1AZM5_9ZZZZ</name>
<dbReference type="Pfam" id="PF00005">
    <property type="entry name" value="ABC_tran"/>
    <property type="match status" value="2"/>
</dbReference>
<protein>
    <recommendedName>
        <fullName evidence="12">ABC transporter domain-containing protein</fullName>
    </recommendedName>
</protein>
<dbReference type="PANTHER" id="PTHR42855:SF1">
    <property type="entry name" value="ABC TRANSPORTER DOMAIN-CONTAINING PROTEIN"/>
    <property type="match status" value="1"/>
</dbReference>
<dbReference type="Gene3D" id="1.10.287.380">
    <property type="entry name" value="Valyl-tRNA synthetase, C-terminal domain"/>
    <property type="match status" value="1"/>
</dbReference>
<dbReference type="GO" id="GO:0003677">
    <property type="term" value="F:DNA binding"/>
    <property type="evidence" value="ECO:0007669"/>
    <property type="project" value="InterPro"/>
</dbReference>
<keyword evidence="3" id="KW-0699">rRNA-binding</keyword>
<dbReference type="Pfam" id="PF16326">
    <property type="entry name" value="ABC_tran_CTD"/>
    <property type="match status" value="1"/>
</dbReference>
<dbReference type="GO" id="GO:0006417">
    <property type="term" value="P:regulation of translation"/>
    <property type="evidence" value="ECO:0007669"/>
    <property type="project" value="UniProtKB-KW"/>
</dbReference>
<evidence type="ECO:0000256" key="8">
    <source>
        <dbReference type="ARBA" id="ARBA00022845"/>
    </source>
</evidence>
<evidence type="ECO:0000256" key="1">
    <source>
        <dbReference type="ARBA" id="ARBA00022490"/>
    </source>
</evidence>
<sequence length="625" mass="71248">MENVTKSFTEKMLFEQVSLGIKDNDRIGVVGINGTGKSTFLKIISGHIEPDSGNISRRNNLTVQCLSQALEFDESMTVLEHILHGEHPLMKTIRAYEATTHQLHEAPNDESLQKRLIEYAERMDALDAWNVEIQAKSILSKLGISDIDRKIGELSAGQRKRIALAEALIQPADLLILDEPTNHIDLETIKWLEDYLSQRKGALLLVTHDRYFLNRVVNCIIEIDKGKLYSYDGNFEYFLEKKTLRGETQTSMEEKRRRLYINELVWIRRGARARTTKQKARIARFEEMKGAWTGKEIAREQLELPVAYTRLGKKVVEFDNVSKSFDGLTVIKNFSIKISPTDRIGIVGPNGAGKTVLLNLVAGLIAPDKGDISIGETVKIAYYQQNNEDMDNSIRMIDYIKQTAEYVETSSGYTISASQMLERFLFDGSQQYSFIKNLSGGEKRRLLLAKVLMEKPNVLLLDEPTNDLDIQTLEVLEEYLEYFQGSVLVASHDRYFLDKTTDRLIAVKGDGRIEFYNDLGAYGCSLMAGEPKARQQSKVVRRPARVNQKTKFTFAESREFAQIDSVIGKLEAELARLTEEMSGSWSAYVSMRELVAQQKKLQAELAEKMERWVYLHELAEKIERQ</sequence>
<keyword evidence="2" id="KW-0820">tRNA-binding</keyword>
<organism evidence="13">
    <name type="scientific">marine sediment metagenome</name>
    <dbReference type="NCBI Taxonomy" id="412755"/>
    <lineage>
        <taxon>unclassified sequences</taxon>
        <taxon>metagenomes</taxon>
        <taxon>ecological metagenomes</taxon>
    </lineage>
</organism>
<dbReference type="InterPro" id="IPR017871">
    <property type="entry name" value="ABC_transporter-like_CS"/>
</dbReference>
<evidence type="ECO:0000256" key="11">
    <source>
        <dbReference type="SAM" id="Coils"/>
    </source>
</evidence>
<evidence type="ECO:0000256" key="2">
    <source>
        <dbReference type="ARBA" id="ARBA00022555"/>
    </source>
</evidence>
<evidence type="ECO:0000313" key="13">
    <source>
        <dbReference type="EMBL" id="GAG74597.1"/>
    </source>
</evidence>
<evidence type="ECO:0000256" key="3">
    <source>
        <dbReference type="ARBA" id="ARBA00022730"/>
    </source>
</evidence>
<dbReference type="InterPro" id="IPR032781">
    <property type="entry name" value="ABC_tran_Xtn"/>
</dbReference>
<dbReference type="FunFam" id="3.40.50.300:FF:000011">
    <property type="entry name" value="Putative ABC transporter ATP-binding component"/>
    <property type="match status" value="1"/>
</dbReference>
<dbReference type="InterPro" id="IPR003439">
    <property type="entry name" value="ABC_transporter-like_ATP-bd"/>
</dbReference>
<evidence type="ECO:0000256" key="9">
    <source>
        <dbReference type="ARBA" id="ARBA00022884"/>
    </source>
</evidence>
<dbReference type="GO" id="GO:0016887">
    <property type="term" value="F:ATP hydrolysis activity"/>
    <property type="evidence" value="ECO:0007669"/>
    <property type="project" value="InterPro"/>
</dbReference>
<gene>
    <name evidence="13" type="ORF">S01H4_03191</name>
</gene>
<feature type="domain" description="ABC transporter" evidence="12">
    <location>
        <begin position="316"/>
        <end position="543"/>
    </location>
</feature>
<dbReference type="AlphaFoldDB" id="X1AZM5"/>
<dbReference type="PANTHER" id="PTHR42855">
    <property type="entry name" value="ABC TRANSPORTER ATP-BINDING SUBUNIT"/>
    <property type="match status" value="1"/>
</dbReference>
<dbReference type="CDD" id="cd03221">
    <property type="entry name" value="ABCF_EF-3"/>
    <property type="match status" value="2"/>
</dbReference>
<dbReference type="FunFam" id="3.40.50.300:FF:000183">
    <property type="entry name" value="ABC transporter ATP-binding protein yjjK"/>
    <property type="match status" value="1"/>
</dbReference>